<keyword evidence="3" id="KW-1185">Reference proteome</keyword>
<feature type="compositionally biased region" description="Low complexity" evidence="1">
    <location>
        <begin position="40"/>
        <end position="65"/>
    </location>
</feature>
<comment type="caution">
    <text evidence="2">The sequence shown here is derived from an EMBL/GenBank/DDBJ whole genome shotgun (WGS) entry which is preliminary data.</text>
</comment>
<protein>
    <submittedName>
        <fullName evidence="2">Uncharacterized protein</fullName>
    </submittedName>
</protein>
<evidence type="ECO:0000256" key="1">
    <source>
        <dbReference type="SAM" id="MobiDB-lite"/>
    </source>
</evidence>
<organism evidence="2 3">
    <name type="scientific">Actinomadura viridis</name>
    <dbReference type="NCBI Taxonomy" id="58110"/>
    <lineage>
        <taxon>Bacteria</taxon>
        <taxon>Bacillati</taxon>
        <taxon>Actinomycetota</taxon>
        <taxon>Actinomycetes</taxon>
        <taxon>Streptosporangiales</taxon>
        <taxon>Thermomonosporaceae</taxon>
        <taxon>Actinomadura</taxon>
    </lineage>
</organism>
<proteinExistence type="predicted"/>
<dbReference type="EMBL" id="JADOUA010000001">
    <property type="protein sequence ID" value="MBG6086959.1"/>
    <property type="molecule type" value="Genomic_DNA"/>
</dbReference>
<sequence length="65" mass="7256">MFHNDIMYSVMQERARDLRARGKAARDAGASRKARRFWADEAAQQDASSAPRTTRTRGTATAARS</sequence>
<dbReference type="AlphaFoldDB" id="A0A931GP17"/>
<evidence type="ECO:0000313" key="2">
    <source>
        <dbReference type="EMBL" id="MBG6086959.1"/>
    </source>
</evidence>
<name>A0A931GP17_9ACTN</name>
<feature type="region of interest" description="Disordered" evidence="1">
    <location>
        <begin position="22"/>
        <end position="65"/>
    </location>
</feature>
<gene>
    <name evidence="2" type="ORF">IW256_001072</name>
</gene>
<reference evidence="2" key="1">
    <citation type="submission" date="2020-11" db="EMBL/GenBank/DDBJ databases">
        <title>Sequencing the genomes of 1000 actinobacteria strains.</title>
        <authorList>
            <person name="Klenk H.-P."/>
        </authorList>
    </citation>
    <scope>NUCLEOTIDE SEQUENCE</scope>
    <source>
        <strain evidence="2">DSM 43175</strain>
    </source>
</reference>
<evidence type="ECO:0000313" key="3">
    <source>
        <dbReference type="Proteomes" id="UP000614047"/>
    </source>
</evidence>
<accession>A0A931GP17</accession>
<dbReference type="Proteomes" id="UP000614047">
    <property type="component" value="Unassembled WGS sequence"/>
</dbReference>
<dbReference type="RefSeq" id="WP_197009890.1">
    <property type="nucleotide sequence ID" value="NZ_BAABES010000007.1"/>
</dbReference>